<organism evidence="4 5">
    <name type="scientific">Triparma strigata</name>
    <dbReference type="NCBI Taxonomy" id="1606541"/>
    <lineage>
        <taxon>Eukaryota</taxon>
        <taxon>Sar</taxon>
        <taxon>Stramenopiles</taxon>
        <taxon>Ochrophyta</taxon>
        <taxon>Bolidophyceae</taxon>
        <taxon>Parmales</taxon>
        <taxon>Triparmaceae</taxon>
        <taxon>Triparma</taxon>
    </lineage>
</organism>
<dbReference type="AlphaFoldDB" id="A0A9W7DUC4"/>
<proteinExistence type="predicted"/>
<keyword evidence="2 3" id="KW-0040">ANK repeat</keyword>
<dbReference type="Gene3D" id="1.25.40.20">
    <property type="entry name" value="Ankyrin repeat-containing domain"/>
    <property type="match status" value="1"/>
</dbReference>
<dbReference type="InterPro" id="IPR036770">
    <property type="entry name" value="Ankyrin_rpt-contain_sf"/>
</dbReference>
<gene>
    <name evidence="4" type="ORF">TrST_g12187</name>
</gene>
<dbReference type="PROSITE" id="PS50297">
    <property type="entry name" value="ANK_REP_REGION"/>
    <property type="match status" value="1"/>
</dbReference>
<dbReference type="PANTHER" id="PTHR24198:SF165">
    <property type="entry name" value="ANKYRIN REPEAT-CONTAINING PROTEIN-RELATED"/>
    <property type="match status" value="1"/>
</dbReference>
<accession>A0A9W7DUC4</accession>
<dbReference type="Pfam" id="PF00023">
    <property type="entry name" value="Ank"/>
    <property type="match status" value="1"/>
</dbReference>
<dbReference type="SMART" id="SM00248">
    <property type="entry name" value="ANK"/>
    <property type="match status" value="4"/>
</dbReference>
<dbReference type="SUPFAM" id="SSF48403">
    <property type="entry name" value="Ankyrin repeat"/>
    <property type="match status" value="1"/>
</dbReference>
<evidence type="ECO:0000256" key="3">
    <source>
        <dbReference type="PROSITE-ProRule" id="PRU00023"/>
    </source>
</evidence>
<dbReference type="PROSITE" id="PS50088">
    <property type="entry name" value="ANK_REPEAT"/>
    <property type="match status" value="2"/>
</dbReference>
<dbReference type="Pfam" id="PF12796">
    <property type="entry name" value="Ank_2"/>
    <property type="match status" value="1"/>
</dbReference>
<protein>
    <recommendedName>
        <fullName evidence="6">Ankyrin</fullName>
    </recommendedName>
</protein>
<reference evidence="5" key="1">
    <citation type="journal article" date="2023" name="Commun. Biol.">
        <title>Genome analysis of Parmales, the sister group of diatoms, reveals the evolutionary specialization of diatoms from phago-mixotrophs to photoautotrophs.</title>
        <authorList>
            <person name="Ban H."/>
            <person name="Sato S."/>
            <person name="Yoshikawa S."/>
            <person name="Yamada K."/>
            <person name="Nakamura Y."/>
            <person name="Ichinomiya M."/>
            <person name="Sato N."/>
            <person name="Blanc-Mathieu R."/>
            <person name="Endo H."/>
            <person name="Kuwata A."/>
            <person name="Ogata H."/>
        </authorList>
    </citation>
    <scope>NUCLEOTIDE SEQUENCE [LARGE SCALE GENOMIC DNA]</scope>
    <source>
        <strain evidence="5">NIES 3701</strain>
    </source>
</reference>
<dbReference type="Proteomes" id="UP001165085">
    <property type="component" value="Unassembled WGS sequence"/>
</dbReference>
<evidence type="ECO:0000313" key="4">
    <source>
        <dbReference type="EMBL" id="GMH54575.1"/>
    </source>
</evidence>
<evidence type="ECO:0000256" key="2">
    <source>
        <dbReference type="ARBA" id="ARBA00023043"/>
    </source>
</evidence>
<comment type="caution">
    <text evidence="4">The sequence shown here is derived from an EMBL/GenBank/DDBJ whole genome shotgun (WGS) entry which is preliminary data.</text>
</comment>
<feature type="repeat" description="ANK" evidence="3">
    <location>
        <begin position="33"/>
        <end position="66"/>
    </location>
</feature>
<dbReference type="EMBL" id="BRXY01000028">
    <property type="protein sequence ID" value="GMH54575.1"/>
    <property type="molecule type" value="Genomic_DNA"/>
</dbReference>
<keyword evidence="1" id="KW-0677">Repeat</keyword>
<feature type="repeat" description="ANK" evidence="3">
    <location>
        <begin position="67"/>
        <end position="101"/>
    </location>
</feature>
<evidence type="ECO:0000313" key="5">
    <source>
        <dbReference type="Proteomes" id="UP001165085"/>
    </source>
</evidence>
<keyword evidence="5" id="KW-1185">Reference proteome</keyword>
<dbReference type="OrthoDB" id="10249694at2759"/>
<dbReference type="InterPro" id="IPR002110">
    <property type="entry name" value="Ankyrin_rpt"/>
</dbReference>
<sequence>MPFGRTPLHVACRSPGSVSHLLPSNDLNTLDSHGFTPIYHAANMGNEVAVSELLKQEGVDVNLKDKGGMTPFHVACYSRNSGVGIVEMLLEKDEGLKDKKDSIGRTGMDWAREKGRDEIVKYLTERVPLAKPEYTTVVTMRRVEPVEQVMVTEVRMCGRPIDAQCPECGISVGKRPGGLHHDYYKCDKCSFVEVTEEIEVAKVD</sequence>
<dbReference type="PANTHER" id="PTHR24198">
    <property type="entry name" value="ANKYRIN REPEAT AND PROTEIN KINASE DOMAIN-CONTAINING PROTEIN"/>
    <property type="match status" value="1"/>
</dbReference>
<evidence type="ECO:0000256" key="1">
    <source>
        <dbReference type="ARBA" id="ARBA00022737"/>
    </source>
</evidence>
<evidence type="ECO:0008006" key="6">
    <source>
        <dbReference type="Google" id="ProtNLM"/>
    </source>
</evidence>
<name>A0A9W7DUC4_9STRA</name>